<dbReference type="InterPro" id="IPR035919">
    <property type="entry name" value="EAL_sf"/>
</dbReference>
<organism evidence="5 6">
    <name type="scientific">Allorhizobium taibaishanense</name>
    <dbReference type="NCBI Taxonomy" id="887144"/>
    <lineage>
        <taxon>Bacteria</taxon>
        <taxon>Pseudomonadati</taxon>
        <taxon>Pseudomonadota</taxon>
        <taxon>Alphaproteobacteria</taxon>
        <taxon>Hyphomicrobiales</taxon>
        <taxon>Rhizobiaceae</taxon>
        <taxon>Rhizobium/Agrobacterium group</taxon>
        <taxon>Allorhizobium</taxon>
    </lineage>
</organism>
<gene>
    <name evidence="5" type="ORF">BJF91_19335</name>
    <name evidence="4" type="ORF">GGQ71_000488</name>
</gene>
<dbReference type="Proteomes" id="UP000544107">
    <property type="component" value="Unassembled WGS sequence"/>
</dbReference>
<protein>
    <submittedName>
        <fullName evidence="4">Diguanylate cyclase (GGDEF)-like protein</fullName>
    </submittedName>
</protein>
<evidence type="ECO:0000313" key="5">
    <source>
        <dbReference type="EMBL" id="OLP49231.1"/>
    </source>
</evidence>
<keyword evidence="1" id="KW-0175">Coiled coil</keyword>
<dbReference type="EMBL" id="JACIED010000001">
    <property type="protein sequence ID" value="MBB4006252.1"/>
    <property type="molecule type" value="Genomic_DNA"/>
</dbReference>
<feature type="domain" description="EAL" evidence="2">
    <location>
        <begin position="251"/>
        <end position="504"/>
    </location>
</feature>
<evidence type="ECO:0000313" key="6">
    <source>
        <dbReference type="Proteomes" id="UP000185598"/>
    </source>
</evidence>
<dbReference type="SUPFAM" id="SSF141868">
    <property type="entry name" value="EAL domain-like"/>
    <property type="match status" value="1"/>
</dbReference>
<dbReference type="OrthoDB" id="9814202at2"/>
<reference evidence="4 7" key="2">
    <citation type="submission" date="2020-08" db="EMBL/GenBank/DDBJ databases">
        <title>Genomic Encyclopedia of Type Strains, Phase IV (KMG-IV): sequencing the most valuable type-strain genomes for metagenomic binning, comparative biology and taxonomic classification.</title>
        <authorList>
            <person name="Goeker M."/>
        </authorList>
    </citation>
    <scope>NUCLEOTIDE SEQUENCE [LARGE SCALE GENOMIC DNA]</scope>
    <source>
        <strain evidence="4 7">DSM 100021</strain>
    </source>
</reference>
<evidence type="ECO:0000313" key="7">
    <source>
        <dbReference type="Proteomes" id="UP000544107"/>
    </source>
</evidence>
<dbReference type="PANTHER" id="PTHR44757">
    <property type="entry name" value="DIGUANYLATE CYCLASE DGCP"/>
    <property type="match status" value="1"/>
</dbReference>
<dbReference type="EMBL" id="MKIN01000022">
    <property type="protein sequence ID" value="OLP49231.1"/>
    <property type="molecule type" value="Genomic_DNA"/>
</dbReference>
<dbReference type="SUPFAM" id="SSF55073">
    <property type="entry name" value="Nucleotide cyclase"/>
    <property type="match status" value="1"/>
</dbReference>
<dbReference type="AlphaFoldDB" id="A0A1Q9A3R9"/>
<dbReference type="SMART" id="SM00267">
    <property type="entry name" value="GGDEF"/>
    <property type="match status" value="1"/>
</dbReference>
<dbReference type="PROSITE" id="PS50883">
    <property type="entry name" value="EAL"/>
    <property type="match status" value="1"/>
</dbReference>
<dbReference type="Proteomes" id="UP000185598">
    <property type="component" value="Unassembled WGS sequence"/>
</dbReference>
<reference evidence="5 6" key="1">
    <citation type="submission" date="2016-09" db="EMBL/GenBank/DDBJ databases">
        <title>Rhizobium oryziradicis sp. nov., isolated from the root of rice.</title>
        <authorList>
            <person name="Zhao J."/>
            <person name="Zhang X."/>
        </authorList>
    </citation>
    <scope>NUCLEOTIDE SEQUENCE [LARGE SCALE GENOMIC DNA]</scope>
    <source>
        <strain evidence="5 6">14971</strain>
    </source>
</reference>
<dbReference type="Pfam" id="PF00563">
    <property type="entry name" value="EAL"/>
    <property type="match status" value="1"/>
</dbReference>
<comment type="caution">
    <text evidence="5">The sequence shown here is derived from an EMBL/GenBank/DDBJ whole genome shotgun (WGS) entry which is preliminary data.</text>
</comment>
<feature type="coiled-coil region" evidence="1">
    <location>
        <begin position="16"/>
        <end position="75"/>
    </location>
</feature>
<dbReference type="SMART" id="SM00052">
    <property type="entry name" value="EAL"/>
    <property type="match status" value="1"/>
</dbReference>
<evidence type="ECO:0000256" key="1">
    <source>
        <dbReference type="SAM" id="Coils"/>
    </source>
</evidence>
<dbReference type="Gene3D" id="3.30.70.270">
    <property type="match status" value="1"/>
</dbReference>
<dbReference type="PROSITE" id="PS50887">
    <property type="entry name" value="GGDEF"/>
    <property type="match status" value="1"/>
</dbReference>
<dbReference type="PANTHER" id="PTHR44757:SF2">
    <property type="entry name" value="BIOFILM ARCHITECTURE MAINTENANCE PROTEIN MBAA"/>
    <property type="match status" value="1"/>
</dbReference>
<dbReference type="Pfam" id="PF00990">
    <property type="entry name" value="GGDEF"/>
    <property type="match status" value="1"/>
</dbReference>
<dbReference type="NCBIfam" id="TIGR00254">
    <property type="entry name" value="GGDEF"/>
    <property type="match status" value="1"/>
</dbReference>
<dbReference type="InterPro" id="IPR001633">
    <property type="entry name" value="EAL_dom"/>
</dbReference>
<accession>A0A1Q9A3R9</accession>
<keyword evidence="6" id="KW-1185">Reference proteome</keyword>
<dbReference type="CDD" id="cd01949">
    <property type="entry name" value="GGDEF"/>
    <property type="match status" value="1"/>
</dbReference>
<dbReference type="CDD" id="cd01948">
    <property type="entry name" value="EAL"/>
    <property type="match status" value="1"/>
</dbReference>
<evidence type="ECO:0000259" key="2">
    <source>
        <dbReference type="PROSITE" id="PS50883"/>
    </source>
</evidence>
<feature type="domain" description="GGDEF" evidence="3">
    <location>
        <begin position="110"/>
        <end position="242"/>
    </location>
</feature>
<evidence type="ECO:0000259" key="3">
    <source>
        <dbReference type="PROSITE" id="PS50887"/>
    </source>
</evidence>
<dbReference type="RefSeq" id="WP_075615019.1">
    <property type="nucleotide sequence ID" value="NZ_JACIED010000001.1"/>
</dbReference>
<dbReference type="InterPro" id="IPR029787">
    <property type="entry name" value="Nucleotide_cyclase"/>
</dbReference>
<dbReference type="InterPro" id="IPR052155">
    <property type="entry name" value="Biofilm_reg_signaling"/>
</dbReference>
<dbReference type="Gene3D" id="3.20.20.450">
    <property type="entry name" value="EAL domain"/>
    <property type="match status" value="1"/>
</dbReference>
<proteinExistence type="predicted"/>
<sequence length="516" mass="56917">MTQPPLSPDQSETDRIDRLTRRLDREREARRQAEALLEERSRQLYLANCALARQAQELEQRVVQRTAELVQERERALALAQQDQLTGLANRRSFTAVLADACQKRRLSGGRVTVVLIDMDQFKIINDAHGHEAGDVVLREIASRLALACEGGTAARLGGDEFALILDHLPDSEADQAFVGRLGAMLGQPVSFNSRQLDVSASIGYASLPDHAASSTELLRHADLALYVSKKAGLSLATGFDDDLWAEANERRLLELELVLAMDRQEIGPWYQPIVDGANQRVLGVEVLARWHHPYRGLVLPGVFLPLAEERNLLGQLFTQIAMQACTETAPLVRSGKLAYVSINVSPSQFKSGSIAAAVGLILNQTGFPATSLVVEITEDLIMSDLARARRELRELAQLGVRIALDDFGTGYSNISSLSSLPIQWLKLDRSLISRVGDDRVGQVIVQAVLQMAQALSMDVVAEGIETEVQARWLVEAGCRKHQGFLYGRPAPFDELQLTLPKEIKIEQDARIAQRS</sequence>
<evidence type="ECO:0000313" key="4">
    <source>
        <dbReference type="EMBL" id="MBB4006252.1"/>
    </source>
</evidence>
<dbReference type="InterPro" id="IPR000160">
    <property type="entry name" value="GGDEF_dom"/>
</dbReference>
<dbReference type="InterPro" id="IPR043128">
    <property type="entry name" value="Rev_trsase/Diguanyl_cyclase"/>
</dbReference>
<dbReference type="STRING" id="887144.BJF91_19335"/>
<name>A0A1Q9A3R9_9HYPH</name>